<proteinExistence type="predicted"/>
<protein>
    <recommendedName>
        <fullName evidence="3">NusG domain-containing protein</fullName>
    </recommendedName>
</protein>
<comment type="caution">
    <text evidence="1">The sequence shown here is derived from an EMBL/GenBank/DDBJ whole genome shotgun (WGS) entry which is preliminary data.</text>
</comment>
<reference evidence="1" key="2">
    <citation type="submission" date="2024-02" db="EMBL/GenBank/DDBJ databases">
        <title>The Genome Sequence of Enterococcus diestrammenae JM9A.</title>
        <authorList>
            <person name="Earl A."/>
            <person name="Manson A."/>
            <person name="Gilmore M."/>
            <person name="Sanders J."/>
            <person name="Shea T."/>
            <person name="Howe W."/>
            <person name="Livny J."/>
            <person name="Cuomo C."/>
            <person name="Neafsey D."/>
            <person name="Birren B."/>
        </authorList>
    </citation>
    <scope>NUCLEOTIDE SEQUENCE</scope>
    <source>
        <strain evidence="1">JM9A</strain>
    </source>
</reference>
<evidence type="ECO:0000313" key="1">
    <source>
        <dbReference type="EMBL" id="MEO1780763.1"/>
    </source>
</evidence>
<dbReference type="EMBL" id="MAEI02000001">
    <property type="protein sequence ID" value="MEO1780763.1"/>
    <property type="molecule type" value="Genomic_DNA"/>
</dbReference>
<keyword evidence="2" id="KW-1185">Reference proteome</keyword>
<accession>A0ABV0EY82</accession>
<evidence type="ECO:0008006" key="3">
    <source>
        <dbReference type="Google" id="ProtNLM"/>
    </source>
</evidence>
<dbReference type="Gene3D" id="2.60.320.10">
    <property type="entry name" value="N-utilization substance G protein NusG, insert domain"/>
    <property type="match status" value="1"/>
</dbReference>
<organism evidence="1 2">
    <name type="scientific">Enterococcus diestrammenae</name>
    <dbReference type="NCBI Taxonomy" id="1155073"/>
    <lineage>
        <taxon>Bacteria</taxon>
        <taxon>Bacillati</taxon>
        <taxon>Bacillota</taxon>
        <taxon>Bacilli</taxon>
        <taxon>Lactobacillales</taxon>
        <taxon>Enterococcaceae</taxon>
        <taxon>Enterococcus</taxon>
    </lineage>
</organism>
<dbReference type="CDD" id="cd09911">
    <property type="entry name" value="Lin0431_like"/>
    <property type="match status" value="1"/>
</dbReference>
<name>A0ABV0EY82_9ENTE</name>
<reference evidence="1" key="1">
    <citation type="submission" date="2016-06" db="EMBL/GenBank/DDBJ databases">
        <authorList>
            <person name="Van Tyne D."/>
        </authorList>
    </citation>
    <scope>NUCLEOTIDE SEQUENCE</scope>
    <source>
        <strain evidence="1">JM9A</strain>
    </source>
</reference>
<evidence type="ECO:0000313" key="2">
    <source>
        <dbReference type="Proteomes" id="UP001429357"/>
    </source>
</evidence>
<dbReference type="Proteomes" id="UP001429357">
    <property type="component" value="Unassembled WGS sequence"/>
</dbReference>
<dbReference type="Pfam" id="PF07009">
    <property type="entry name" value="NusG_II"/>
    <property type="match status" value="1"/>
</dbReference>
<gene>
    <name evidence="1" type="ORF">BAU18_000314</name>
</gene>
<dbReference type="InterPro" id="IPR038690">
    <property type="entry name" value="NusG_2_sf"/>
</dbReference>
<dbReference type="RefSeq" id="WP_161868975.1">
    <property type="nucleotide sequence ID" value="NZ_JAQFAM010000004.1"/>
</dbReference>
<sequence>MKFKDFAKKSRLKPWDLPILLLLVIASFVPLLVFGVTRPDPVVKNDGTVAKAQRIAILRVDGVEKQRWTLEKGAKSTEYRYEDADGDYNIIEFKDGAARIKEANCGDQICVRQGWIYKDGQTIVCLPHKLVVEIADQTGGADDLIY</sequence>